<gene>
    <name evidence="5" type="ORF">PENANT_c106G00610</name>
    <name evidence="4" type="ORF">PENANT_c138G03228</name>
    <name evidence="3" type="ORF">PENANT_c177G03680</name>
</gene>
<proteinExistence type="predicted"/>
<comment type="caution">
    <text evidence="3">The sequence shown here is derived from an EMBL/GenBank/DDBJ whole genome shotgun (WGS) entry which is preliminary data.</text>
</comment>
<evidence type="ECO:0000313" key="6">
    <source>
        <dbReference type="Proteomes" id="UP000191672"/>
    </source>
</evidence>
<evidence type="ECO:0000256" key="1">
    <source>
        <dbReference type="SAM" id="Coils"/>
    </source>
</evidence>
<accession>A0A1V6PBQ2</accession>
<keyword evidence="1" id="KW-0175">Coiled coil</keyword>
<reference evidence="6" key="2">
    <citation type="journal article" date="2017" name="Nat. Microbiol.">
        <title>Global analysis of biosynthetic gene clusters reveals vast potential of secondary metabolite production in Penicillium species.</title>
        <authorList>
            <person name="Nielsen J.C."/>
            <person name="Grijseels S."/>
            <person name="Prigent S."/>
            <person name="Ji B."/>
            <person name="Dainat J."/>
            <person name="Nielsen K.F."/>
            <person name="Frisvad J.C."/>
            <person name="Workman M."/>
            <person name="Nielsen J."/>
        </authorList>
    </citation>
    <scope>NUCLEOTIDE SEQUENCE [LARGE SCALE GENOMIC DNA]</scope>
    <source>
        <strain evidence="6">IBT 31811</strain>
    </source>
</reference>
<name>A0A1V6PBQ2_9EURO</name>
<sequence length="212" mass="23342">MIALDGLSPLVQNGLVDRIWSTNLKRTVQSPQDVSLLEVQDLKAVHWNRAIKTTTTSPVSRVSFPLLAPNPSAGQFDRKPACINLSFDRMDSSEYLRILARLDSRAVRAERALSKLEQELSASKAAEKQANEELDHVSRLADIFFELSQKLGGVVDHWLKERGTKGSGQEPESTKVMLDVLLKQLEAREMGHSGENSGDSEGDGTKAAEQCS</sequence>
<dbReference type="Proteomes" id="UP000191672">
    <property type="component" value="Unassembled WGS sequence"/>
</dbReference>
<keyword evidence="6" id="KW-1185">Reference proteome</keyword>
<evidence type="ECO:0000313" key="4">
    <source>
        <dbReference type="EMBL" id="OQD76216.1"/>
    </source>
</evidence>
<dbReference type="EMBL" id="MDYN01000106">
    <property type="protein sequence ID" value="OQD77401.1"/>
    <property type="molecule type" value="Genomic_DNA"/>
</dbReference>
<dbReference type="EMBL" id="MDYN01000138">
    <property type="protein sequence ID" value="OQD76216.1"/>
    <property type="molecule type" value="Genomic_DNA"/>
</dbReference>
<dbReference type="AlphaFoldDB" id="A0A1V6PBQ2"/>
<dbReference type="EMBL" id="MDYN01000177">
    <property type="protein sequence ID" value="OQD74451.1"/>
    <property type="molecule type" value="Genomic_DNA"/>
</dbReference>
<feature type="region of interest" description="Disordered" evidence="2">
    <location>
        <begin position="187"/>
        <end position="212"/>
    </location>
</feature>
<evidence type="ECO:0000313" key="3">
    <source>
        <dbReference type="EMBL" id="OQD74451.1"/>
    </source>
</evidence>
<evidence type="ECO:0000313" key="5">
    <source>
        <dbReference type="EMBL" id="OQD77401.1"/>
    </source>
</evidence>
<protein>
    <submittedName>
        <fullName evidence="3">Uncharacterized protein</fullName>
    </submittedName>
</protein>
<organism evidence="3 6">
    <name type="scientific">Penicillium antarcticum</name>
    <dbReference type="NCBI Taxonomy" id="416450"/>
    <lineage>
        <taxon>Eukaryota</taxon>
        <taxon>Fungi</taxon>
        <taxon>Dikarya</taxon>
        <taxon>Ascomycota</taxon>
        <taxon>Pezizomycotina</taxon>
        <taxon>Eurotiomycetes</taxon>
        <taxon>Eurotiomycetidae</taxon>
        <taxon>Eurotiales</taxon>
        <taxon>Aspergillaceae</taxon>
        <taxon>Penicillium</taxon>
    </lineage>
</organism>
<feature type="coiled-coil region" evidence="1">
    <location>
        <begin position="99"/>
        <end position="133"/>
    </location>
</feature>
<evidence type="ECO:0000256" key="2">
    <source>
        <dbReference type="SAM" id="MobiDB-lite"/>
    </source>
</evidence>
<reference evidence="3" key="1">
    <citation type="submission" date="2016-08" db="EMBL/GenBank/DDBJ databases">
        <title>Uncovering the secondary metabolism of Penicillium species provides insights into the evolution of 6-MSA pathways.</title>
        <authorList>
            <person name="Nielsen J.C."/>
            <person name="Nielsen J."/>
        </authorList>
    </citation>
    <scope>NUCLEOTIDE SEQUENCE [LARGE SCALE GENOMIC DNA]</scope>
    <source>
        <strain evidence="3">IBT 31811</strain>
    </source>
</reference>